<dbReference type="Proteomes" id="UP000275078">
    <property type="component" value="Unassembled WGS sequence"/>
</dbReference>
<name>A0A3N4HE08_ASCIM</name>
<evidence type="ECO:0000313" key="2">
    <source>
        <dbReference type="Proteomes" id="UP000275078"/>
    </source>
</evidence>
<gene>
    <name evidence="1" type="ORF">BJ508DRAFT_73250</name>
</gene>
<proteinExistence type="predicted"/>
<keyword evidence="2" id="KW-1185">Reference proteome</keyword>
<dbReference type="AlphaFoldDB" id="A0A3N4HE08"/>
<protein>
    <submittedName>
        <fullName evidence="1">Uncharacterized protein</fullName>
    </submittedName>
</protein>
<accession>A0A3N4HE08</accession>
<organism evidence="1 2">
    <name type="scientific">Ascobolus immersus RN42</name>
    <dbReference type="NCBI Taxonomy" id="1160509"/>
    <lineage>
        <taxon>Eukaryota</taxon>
        <taxon>Fungi</taxon>
        <taxon>Dikarya</taxon>
        <taxon>Ascomycota</taxon>
        <taxon>Pezizomycotina</taxon>
        <taxon>Pezizomycetes</taxon>
        <taxon>Pezizales</taxon>
        <taxon>Ascobolaceae</taxon>
        <taxon>Ascobolus</taxon>
    </lineage>
</organism>
<dbReference type="EMBL" id="ML119860">
    <property type="protein sequence ID" value="RPA72483.1"/>
    <property type="molecule type" value="Genomic_DNA"/>
</dbReference>
<sequence>MLASFTRMAIHSPRSESTRQRFRSLIAFLIYLGSGPMNLLSATKVSEIRFFDLASFLTIFGPQVAKHVTSSSFGSADIIVAGTTQLVVITSRAIGTIYPDRLT</sequence>
<reference evidence="1 2" key="1">
    <citation type="journal article" date="2018" name="Nat. Ecol. Evol.">
        <title>Pezizomycetes genomes reveal the molecular basis of ectomycorrhizal truffle lifestyle.</title>
        <authorList>
            <person name="Murat C."/>
            <person name="Payen T."/>
            <person name="Noel B."/>
            <person name="Kuo A."/>
            <person name="Morin E."/>
            <person name="Chen J."/>
            <person name="Kohler A."/>
            <person name="Krizsan K."/>
            <person name="Balestrini R."/>
            <person name="Da Silva C."/>
            <person name="Montanini B."/>
            <person name="Hainaut M."/>
            <person name="Levati E."/>
            <person name="Barry K.W."/>
            <person name="Belfiori B."/>
            <person name="Cichocki N."/>
            <person name="Clum A."/>
            <person name="Dockter R.B."/>
            <person name="Fauchery L."/>
            <person name="Guy J."/>
            <person name="Iotti M."/>
            <person name="Le Tacon F."/>
            <person name="Lindquist E.A."/>
            <person name="Lipzen A."/>
            <person name="Malagnac F."/>
            <person name="Mello A."/>
            <person name="Molinier V."/>
            <person name="Miyauchi S."/>
            <person name="Poulain J."/>
            <person name="Riccioni C."/>
            <person name="Rubini A."/>
            <person name="Sitrit Y."/>
            <person name="Splivallo R."/>
            <person name="Traeger S."/>
            <person name="Wang M."/>
            <person name="Zifcakova L."/>
            <person name="Wipf D."/>
            <person name="Zambonelli A."/>
            <person name="Paolocci F."/>
            <person name="Nowrousian M."/>
            <person name="Ottonello S."/>
            <person name="Baldrian P."/>
            <person name="Spatafora J.W."/>
            <person name="Henrissat B."/>
            <person name="Nagy L.G."/>
            <person name="Aury J.M."/>
            <person name="Wincker P."/>
            <person name="Grigoriev I.V."/>
            <person name="Bonfante P."/>
            <person name="Martin F.M."/>
        </authorList>
    </citation>
    <scope>NUCLEOTIDE SEQUENCE [LARGE SCALE GENOMIC DNA]</scope>
    <source>
        <strain evidence="1 2">RN42</strain>
    </source>
</reference>
<evidence type="ECO:0000313" key="1">
    <source>
        <dbReference type="EMBL" id="RPA72483.1"/>
    </source>
</evidence>